<dbReference type="AlphaFoldDB" id="A0A3N9UEW5"/>
<dbReference type="SUPFAM" id="SSF51621">
    <property type="entry name" value="Phosphoenolpyruvate/pyruvate domain"/>
    <property type="match status" value="1"/>
</dbReference>
<protein>
    <submittedName>
        <fullName evidence="5">2,4-dihydroxyhept-2-ene-1,7-dioic acid aldolase</fullName>
    </submittedName>
</protein>
<feature type="domain" description="HpcH/HpaI aldolase/citrate lyase" evidence="4">
    <location>
        <begin position="20"/>
        <end position="236"/>
    </location>
</feature>
<keyword evidence="2" id="KW-0479">Metal-binding</keyword>
<dbReference type="GO" id="GO:0046872">
    <property type="term" value="F:metal ion binding"/>
    <property type="evidence" value="ECO:0007669"/>
    <property type="project" value="UniProtKB-KW"/>
</dbReference>
<evidence type="ECO:0000256" key="3">
    <source>
        <dbReference type="ARBA" id="ARBA00023239"/>
    </source>
</evidence>
<comment type="caution">
    <text evidence="5">The sequence shown here is derived from an EMBL/GenBank/DDBJ whole genome shotgun (WGS) entry which is preliminary data.</text>
</comment>
<dbReference type="GO" id="GO:0005737">
    <property type="term" value="C:cytoplasm"/>
    <property type="evidence" value="ECO:0007669"/>
    <property type="project" value="TreeGrafter"/>
</dbReference>
<reference evidence="5 6" key="1">
    <citation type="journal article" date="2013" name="J. Microbiol.">
        <title>Lysinibacillus chungkukjangi sp. nov., isolated from Chungkukjang, Korean fermented soybean food.</title>
        <authorList>
            <person name="Kim S.J."/>
            <person name="Jang Y.H."/>
            <person name="Hamada M."/>
            <person name="Ahn J.H."/>
            <person name="Weon H.Y."/>
            <person name="Suzuki K."/>
            <person name="Whang K.S."/>
            <person name="Kwon S.W."/>
        </authorList>
    </citation>
    <scope>NUCLEOTIDE SEQUENCE [LARGE SCALE GENOMIC DNA]</scope>
    <source>
        <strain evidence="5 6">MCCC 1A12701</strain>
    </source>
</reference>
<dbReference type="PANTHER" id="PTHR30502">
    <property type="entry name" value="2-KETO-3-DEOXY-L-RHAMNONATE ALDOLASE"/>
    <property type="match status" value="1"/>
</dbReference>
<name>A0A3N9UEW5_9BACI</name>
<evidence type="ECO:0000313" key="5">
    <source>
        <dbReference type="EMBL" id="RQW74728.1"/>
    </source>
</evidence>
<evidence type="ECO:0000256" key="1">
    <source>
        <dbReference type="ARBA" id="ARBA00005568"/>
    </source>
</evidence>
<dbReference type="InterPro" id="IPR005000">
    <property type="entry name" value="Aldolase/citrate-lyase_domain"/>
</dbReference>
<accession>A0A3N9UEW5</accession>
<dbReference type="EMBL" id="RRCT01000007">
    <property type="protein sequence ID" value="RQW74728.1"/>
    <property type="molecule type" value="Genomic_DNA"/>
</dbReference>
<dbReference type="GO" id="GO:0016832">
    <property type="term" value="F:aldehyde-lyase activity"/>
    <property type="evidence" value="ECO:0007669"/>
    <property type="project" value="TreeGrafter"/>
</dbReference>
<dbReference type="OrthoDB" id="86160at2"/>
<keyword evidence="6" id="KW-1185">Reference proteome</keyword>
<gene>
    <name evidence="5" type="ORF">EBB45_08980</name>
</gene>
<dbReference type="InterPro" id="IPR050251">
    <property type="entry name" value="HpcH-HpaI_aldolase"/>
</dbReference>
<evidence type="ECO:0000259" key="4">
    <source>
        <dbReference type="Pfam" id="PF03328"/>
    </source>
</evidence>
<dbReference type="Pfam" id="PF03328">
    <property type="entry name" value="HpcH_HpaI"/>
    <property type="match status" value="1"/>
</dbReference>
<dbReference type="RefSeq" id="WP_124764152.1">
    <property type="nucleotide sequence ID" value="NZ_JAFBDY010000006.1"/>
</dbReference>
<dbReference type="Proteomes" id="UP000274033">
    <property type="component" value="Unassembled WGS sequence"/>
</dbReference>
<evidence type="ECO:0000256" key="2">
    <source>
        <dbReference type="ARBA" id="ARBA00022723"/>
    </source>
</evidence>
<dbReference type="Gene3D" id="3.20.20.60">
    <property type="entry name" value="Phosphoenolpyruvate-binding domains"/>
    <property type="match status" value="1"/>
</dbReference>
<evidence type="ECO:0000313" key="6">
    <source>
        <dbReference type="Proteomes" id="UP000274033"/>
    </source>
</evidence>
<keyword evidence="3" id="KW-0456">Lyase</keyword>
<organism evidence="5 6">
    <name type="scientific">Lysinibacillus composti</name>
    <dbReference type="NCBI Taxonomy" id="720633"/>
    <lineage>
        <taxon>Bacteria</taxon>
        <taxon>Bacillati</taxon>
        <taxon>Bacillota</taxon>
        <taxon>Bacilli</taxon>
        <taxon>Bacillales</taxon>
        <taxon>Bacillaceae</taxon>
        <taxon>Lysinibacillus</taxon>
    </lineage>
</organism>
<dbReference type="PANTHER" id="PTHR30502:SF0">
    <property type="entry name" value="PHOSPHOENOLPYRUVATE CARBOXYLASE FAMILY PROTEIN"/>
    <property type="match status" value="1"/>
</dbReference>
<comment type="similarity">
    <text evidence="1">Belongs to the HpcH/HpaI aldolase family.</text>
</comment>
<dbReference type="InterPro" id="IPR040442">
    <property type="entry name" value="Pyrv_kinase-like_dom_sf"/>
</dbReference>
<sequence length="255" mass="28065">MMKNSLKEKLKSGKCVYGPFMMTASTDTAEILANVGCDMIMIDGEHGAMGFETAGKMISQIKYTQTTPLLRVPWNDLTMVKQGLDTGASGIMIPMINSKEEAERAIQYCHYPPNGVRGFGAGRASLFGINTESYWEYAKEELLVILQVEHVKAVENIDEILSVPGIDVVFIGPMDLSVSMGVKGELDHPDMQAAYSKVLDACQKHNIVPGIMTQPNLMKKHIDLGFRFLLGGIDAMFIHQGAKQLLEEFKSSINS</sequence>
<dbReference type="InterPro" id="IPR015813">
    <property type="entry name" value="Pyrv/PenolPyrv_kinase-like_dom"/>
</dbReference>
<proteinExistence type="inferred from homology"/>